<name>A0ABW6XYZ8_9ACTN</name>
<organism evidence="1 2">
    <name type="scientific">Streptomyces flavochromogenes</name>
    <dbReference type="NCBI Taxonomy" id="68199"/>
    <lineage>
        <taxon>Bacteria</taxon>
        <taxon>Bacillati</taxon>
        <taxon>Actinomycetota</taxon>
        <taxon>Actinomycetes</taxon>
        <taxon>Kitasatosporales</taxon>
        <taxon>Streptomycetaceae</taxon>
        <taxon>Streptomyces</taxon>
    </lineage>
</organism>
<sequence length="197" mass="21496">MSGSDDASPVHRLFGLDTVILAEPKRSVLRRYTGPKMHLMTEDGTALAHLQERGAFAYVLHDPDDCPILGVDLVSGRGGFARPAFLMTGPGGDPIGKVRSPGHLHRTRLIDIQTAEHGTLRITRNALLGKVWRVEDNGGGVIAEVTVSTVRSLDGLQGYRVEFDRRARSEQRRLVVGGTVCLQVIRRWLNSPQGNAA</sequence>
<dbReference type="RefSeq" id="WP_388310120.1">
    <property type="nucleotide sequence ID" value="NZ_JBIBDZ010000011.1"/>
</dbReference>
<dbReference type="EMBL" id="JBIBDZ010000011">
    <property type="protein sequence ID" value="MFF5922733.1"/>
    <property type="molecule type" value="Genomic_DNA"/>
</dbReference>
<proteinExistence type="predicted"/>
<gene>
    <name evidence="1" type="ORF">ACFY8C_31090</name>
</gene>
<evidence type="ECO:0000313" key="1">
    <source>
        <dbReference type="EMBL" id="MFF5922733.1"/>
    </source>
</evidence>
<accession>A0ABW6XYZ8</accession>
<keyword evidence="2" id="KW-1185">Reference proteome</keyword>
<protein>
    <submittedName>
        <fullName evidence="1">Uncharacterized protein</fullName>
    </submittedName>
</protein>
<comment type="caution">
    <text evidence="1">The sequence shown here is derived from an EMBL/GenBank/DDBJ whole genome shotgun (WGS) entry which is preliminary data.</text>
</comment>
<dbReference type="Proteomes" id="UP001602370">
    <property type="component" value="Unassembled WGS sequence"/>
</dbReference>
<evidence type="ECO:0000313" key="2">
    <source>
        <dbReference type="Proteomes" id="UP001602370"/>
    </source>
</evidence>
<reference evidence="1 2" key="1">
    <citation type="submission" date="2024-10" db="EMBL/GenBank/DDBJ databases">
        <title>The Natural Products Discovery Center: Release of the First 8490 Sequenced Strains for Exploring Actinobacteria Biosynthetic Diversity.</title>
        <authorList>
            <person name="Kalkreuter E."/>
            <person name="Kautsar S.A."/>
            <person name="Yang D."/>
            <person name="Bader C.D."/>
            <person name="Teijaro C.N."/>
            <person name="Fluegel L."/>
            <person name="Davis C.M."/>
            <person name="Simpson J.R."/>
            <person name="Lauterbach L."/>
            <person name="Steele A.D."/>
            <person name="Gui C."/>
            <person name="Meng S."/>
            <person name="Li G."/>
            <person name="Viehrig K."/>
            <person name="Ye F."/>
            <person name="Su P."/>
            <person name="Kiefer A.F."/>
            <person name="Nichols A."/>
            <person name="Cepeda A.J."/>
            <person name="Yan W."/>
            <person name="Fan B."/>
            <person name="Jiang Y."/>
            <person name="Adhikari A."/>
            <person name="Zheng C.-J."/>
            <person name="Schuster L."/>
            <person name="Cowan T.M."/>
            <person name="Smanski M.J."/>
            <person name="Chevrette M.G."/>
            <person name="De Carvalho L.P.S."/>
            <person name="Shen B."/>
        </authorList>
    </citation>
    <scope>NUCLEOTIDE SEQUENCE [LARGE SCALE GENOMIC DNA]</scope>
    <source>
        <strain evidence="1 2">NPDC012605</strain>
    </source>
</reference>